<keyword evidence="1" id="KW-0677">Repeat</keyword>
<keyword evidence="4" id="KW-1185">Reference proteome</keyword>
<comment type="caution">
    <text evidence="3">The sequence shown here is derived from an EMBL/GenBank/DDBJ whole genome shotgun (WGS) entry which is preliminary data.</text>
</comment>
<dbReference type="EMBL" id="JAJAGQ010000009">
    <property type="protein sequence ID" value="KAJ8554579.1"/>
    <property type="molecule type" value="Genomic_DNA"/>
</dbReference>
<evidence type="ECO:0000313" key="3">
    <source>
        <dbReference type="EMBL" id="KAJ8554579.1"/>
    </source>
</evidence>
<evidence type="ECO:0000256" key="2">
    <source>
        <dbReference type="ARBA" id="ARBA00023043"/>
    </source>
</evidence>
<evidence type="ECO:0000313" key="4">
    <source>
        <dbReference type="Proteomes" id="UP001152561"/>
    </source>
</evidence>
<reference evidence="4" key="1">
    <citation type="journal article" date="2023" name="Proc. Natl. Acad. Sci. U.S.A.">
        <title>Genomic and structural basis for evolution of tropane alkaloid biosynthesis.</title>
        <authorList>
            <person name="Wanga Y.-J."/>
            <person name="Taina T."/>
            <person name="Yua J.-Y."/>
            <person name="Lia J."/>
            <person name="Xua B."/>
            <person name="Chenc J."/>
            <person name="D'Auriad J.C."/>
            <person name="Huanga J.-P."/>
            <person name="Huanga S.-X."/>
        </authorList>
    </citation>
    <scope>NUCLEOTIDE SEQUENCE [LARGE SCALE GENOMIC DNA]</scope>
    <source>
        <strain evidence="4">cv. KIB-2019</strain>
    </source>
</reference>
<sequence length="298" mass="33538">MGKREWSVVLCCCGSPEMVSPARADSDGGWRSGRVKDVRIEGAVVLDIEVDDMEYLVRICKVCKCQSLQKVLEKELIHQKYAEYKALRDVDNSQKWFILQGISLPEENHLPNALHKILQIALVNSNREQNLNLDVDGLICLTEEMFDAASRYLLFPLKRAVADALLPHLEMVSPAELCHWYGVFKILEYCLDAMACNFETFADTQEFRVMLLTLTPPSGDSSLCTTAPSAPGAEMNTAEGNVLDGLREKWLEAEAAELDERDESALLFDKHLEMLMHVTEQERANGLECNASNEQELL</sequence>
<dbReference type="AlphaFoldDB" id="A0A9Q1MCG0"/>
<dbReference type="OrthoDB" id="684045at2759"/>
<protein>
    <submittedName>
        <fullName evidence="3">Uncharacterized protein</fullName>
    </submittedName>
</protein>
<dbReference type="GO" id="GO:0000151">
    <property type="term" value="C:ubiquitin ligase complex"/>
    <property type="evidence" value="ECO:0007669"/>
    <property type="project" value="TreeGrafter"/>
</dbReference>
<gene>
    <name evidence="3" type="ORF">K7X08_025257</name>
</gene>
<dbReference type="Proteomes" id="UP001152561">
    <property type="component" value="Unassembled WGS sequence"/>
</dbReference>
<proteinExistence type="predicted"/>
<dbReference type="InterPro" id="IPR044515">
    <property type="entry name" value="ABTB1"/>
</dbReference>
<dbReference type="GO" id="GO:0005737">
    <property type="term" value="C:cytoplasm"/>
    <property type="evidence" value="ECO:0007669"/>
    <property type="project" value="TreeGrafter"/>
</dbReference>
<organism evidence="3 4">
    <name type="scientific">Anisodus acutangulus</name>
    <dbReference type="NCBI Taxonomy" id="402998"/>
    <lineage>
        <taxon>Eukaryota</taxon>
        <taxon>Viridiplantae</taxon>
        <taxon>Streptophyta</taxon>
        <taxon>Embryophyta</taxon>
        <taxon>Tracheophyta</taxon>
        <taxon>Spermatophyta</taxon>
        <taxon>Magnoliopsida</taxon>
        <taxon>eudicotyledons</taxon>
        <taxon>Gunneridae</taxon>
        <taxon>Pentapetalae</taxon>
        <taxon>asterids</taxon>
        <taxon>lamiids</taxon>
        <taxon>Solanales</taxon>
        <taxon>Solanaceae</taxon>
        <taxon>Solanoideae</taxon>
        <taxon>Hyoscyameae</taxon>
        <taxon>Anisodus</taxon>
    </lineage>
</organism>
<dbReference type="PANTHER" id="PTHR46231:SF1">
    <property type="entry name" value="ANKYRIN REPEAT AND BTB_POZ DOMAIN-CONTAINING PROTEIN 1"/>
    <property type="match status" value="1"/>
</dbReference>
<dbReference type="PANTHER" id="PTHR46231">
    <property type="entry name" value="ANKYRIN REPEAT AND BTB/POZ DOMAIN-CONTAINING PROTEIN 1"/>
    <property type="match status" value="1"/>
</dbReference>
<accession>A0A9Q1MCG0</accession>
<keyword evidence="2" id="KW-0040">ANK repeat</keyword>
<name>A0A9Q1MCG0_9SOLA</name>
<evidence type="ECO:0000256" key="1">
    <source>
        <dbReference type="ARBA" id="ARBA00022737"/>
    </source>
</evidence>